<dbReference type="Pfam" id="PF13853">
    <property type="entry name" value="7tm_4"/>
    <property type="match status" value="1"/>
</dbReference>
<dbReference type="FunFam" id="1.20.1070.10:FF:000001">
    <property type="entry name" value="Olfactory receptor"/>
    <property type="match status" value="1"/>
</dbReference>
<protein>
    <recommendedName>
        <fullName evidence="10">Olfactory receptor</fullName>
    </recommendedName>
</protein>
<evidence type="ECO:0000256" key="1">
    <source>
        <dbReference type="ARBA" id="ARBA00004651"/>
    </source>
</evidence>
<keyword evidence="2 10" id="KW-1003">Cell membrane</keyword>
<keyword evidence="6 10" id="KW-1133">Transmembrane helix</keyword>
<dbReference type="Proteomes" id="UP001190640">
    <property type="component" value="Chromosome 12"/>
</dbReference>
<keyword evidence="4 9" id="KW-0812">Transmembrane</keyword>
<evidence type="ECO:0000259" key="11">
    <source>
        <dbReference type="PROSITE" id="PS50262"/>
    </source>
</evidence>
<name>A0AA97K360_EUBMA</name>
<dbReference type="GO" id="GO:0004930">
    <property type="term" value="F:G protein-coupled receptor activity"/>
    <property type="evidence" value="ECO:0007669"/>
    <property type="project" value="UniProtKB-KW"/>
</dbReference>
<keyword evidence="12" id="KW-1185">Reference proteome</keyword>
<dbReference type="PANTHER" id="PTHR26453">
    <property type="entry name" value="OLFACTORY RECEPTOR"/>
    <property type="match status" value="1"/>
</dbReference>
<dbReference type="CDD" id="cd15225">
    <property type="entry name" value="7tmA_OR10A-like"/>
    <property type="match status" value="1"/>
</dbReference>
<dbReference type="KEGG" id="emc:129338623"/>
<evidence type="ECO:0000256" key="9">
    <source>
        <dbReference type="RuleBase" id="RU000688"/>
    </source>
</evidence>
<organism evidence="12 13">
    <name type="scientific">Eublepharis macularius</name>
    <name type="common">Leopard gecko</name>
    <name type="synonym">Cyrtodactylus macularius</name>
    <dbReference type="NCBI Taxonomy" id="481883"/>
    <lineage>
        <taxon>Eukaryota</taxon>
        <taxon>Metazoa</taxon>
        <taxon>Chordata</taxon>
        <taxon>Craniata</taxon>
        <taxon>Vertebrata</taxon>
        <taxon>Euteleostomi</taxon>
        <taxon>Lepidosauria</taxon>
        <taxon>Squamata</taxon>
        <taxon>Bifurcata</taxon>
        <taxon>Gekkota</taxon>
        <taxon>Eublepharidae</taxon>
        <taxon>Eublepharinae</taxon>
        <taxon>Eublepharis</taxon>
    </lineage>
</organism>
<dbReference type="PRINTS" id="PR00245">
    <property type="entry name" value="OLFACTORYR"/>
</dbReference>
<evidence type="ECO:0000256" key="8">
    <source>
        <dbReference type="ARBA" id="ARBA00023224"/>
    </source>
</evidence>
<dbReference type="PROSITE" id="PS50262">
    <property type="entry name" value="G_PROTEIN_RECEP_F1_2"/>
    <property type="match status" value="1"/>
</dbReference>
<dbReference type="RefSeq" id="XP_054848977.1">
    <property type="nucleotide sequence ID" value="XM_054993002.1"/>
</dbReference>
<keyword evidence="5 10" id="KW-0552">Olfaction</keyword>
<evidence type="ECO:0000256" key="3">
    <source>
        <dbReference type="ARBA" id="ARBA00022606"/>
    </source>
</evidence>
<dbReference type="PROSITE" id="PS00237">
    <property type="entry name" value="G_PROTEIN_RECEP_F1_1"/>
    <property type="match status" value="1"/>
</dbReference>
<dbReference type="Gene3D" id="1.20.1070.10">
    <property type="entry name" value="Rhodopsin 7-helix transmembrane proteins"/>
    <property type="match status" value="1"/>
</dbReference>
<feature type="transmembrane region" description="Helical" evidence="10">
    <location>
        <begin position="139"/>
        <end position="162"/>
    </location>
</feature>
<evidence type="ECO:0000256" key="5">
    <source>
        <dbReference type="ARBA" id="ARBA00022725"/>
    </source>
</evidence>
<comment type="subcellular location">
    <subcellularLocation>
        <location evidence="1 10">Cell membrane</location>
        <topology evidence="1 10">Multi-pass membrane protein</topology>
    </subcellularLocation>
</comment>
<keyword evidence="8 9" id="KW-0807">Transducer</keyword>
<feature type="transmembrane region" description="Helical" evidence="10">
    <location>
        <begin position="236"/>
        <end position="259"/>
    </location>
</feature>
<feature type="transmembrane region" description="Helical" evidence="10">
    <location>
        <begin position="99"/>
        <end position="118"/>
    </location>
</feature>
<keyword evidence="3 10" id="KW-0716">Sensory transduction</keyword>
<feature type="transmembrane region" description="Helical" evidence="10">
    <location>
        <begin position="198"/>
        <end position="224"/>
    </location>
</feature>
<dbReference type="InterPro" id="IPR000725">
    <property type="entry name" value="Olfact_rcpt"/>
</dbReference>
<dbReference type="InterPro" id="IPR000276">
    <property type="entry name" value="GPCR_Rhodpsn"/>
</dbReference>
<reference evidence="13" key="1">
    <citation type="submission" date="2025-08" db="UniProtKB">
        <authorList>
            <consortium name="RefSeq"/>
        </authorList>
    </citation>
    <scope>IDENTIFICATION</scope>
    <source>
        <tissue evidence="13">Blood</tissue>
    </source>
</reference>
<dbReference type="GeneID" id="129338623"/>
<feature type="transmembrane region" description="Helical" evidence="10">
    <location>
        <begin position="271"/>
        <end position="290"/>
    </location>
</feature>
<dbReference type="GO" id="GO:0004984">
    <property type="term" value="F:olfactory receptor activity"/>
    <property type="evidence" value="ECO:0007669"/>
    <property type="project" value="InterPro"/>
</dbReference>
<evidence type="ECO:0000313" key="13">
    <source>
        <dbReference type="RefSeq" id="XP_054848977.1"/>
    </source>
</evidence>
<feature type="transmembrane region" description="Helical" evidence="10">
    <location>
        <begin position="23"/>
        <end position="47"/>
    </location>
</feature>
<keyword evidence="9" id="KW-0675">Receptor</keyword>
<keyword evidence="9" id="KW-0297">G-protein coupled receptor</keyword>
<sequence>MENETSVTEFIILGFSKLPEMKFLLFLVFFCLYFFTILGNIIIVVTISFDSSLETPMYFFLRNLSFLELCFTSVTIPNMLVNLRLAESKISFVGCATQLYFFLLFGVTECFLLSVMSYDRYVAICIPLRYTAIMDKKTCLQLSVVSWVAGFLVAAGHTTFIFNLPFCGPNIINHFFCEIQPLLVLICGNTYWNEVQVIAVAGVVLMLPFIFILVSYFHIITTILKMRSAKSRHKTFSTCSSHLIVVTLFYGTALFMYTRPKSSYSLGTDKWLSLFYSVITPILNPIIYSLRNKEVKGAMWKLCSKIFLTPKV</sequence>
<evidence type="ECO:0000256" key="4">
    <source>
        <dbReference type="ARBA" id="ARBA00022692"/>
    </source>
</evidence>
<dbReference type="InterPro" id="IPR017452">
    <property type="entry name" value="GPCR_Rhodpsn_7TM"/>
</dbReference>
<evidence type="ECO:0000256" key="10">
    <source>
        <dbReference type="RuleBase" id="RU363047"/>
    </source>
</evidence>
<dbReference type="AlphaFoldDB" id="A0AA97K360"/>
<accession>A0AA97K360</accession>
<proteinExistence type="inferred from homology"/>
<comment type="similarity">
    <text evidence="9">Belongs to the G-protein coupled receptor 1 family.</text>
</comment>
<evidence type="ECO:0000313" key="12">
    <source>
        <dbReference type="Proteomes" id="UP001190640"/>
    </source>
</evidence>
<dbReference type="SUPFAM" id="SSF81321">
    <property type="entry name" value="Family A G protein-coupled receptor-like"/>
    <property type="match status" value="1"/>
</dbReference>
<dbReference type="GO" id="GO:0005886">
    <property type="term" value="C:plasma membrane"/>
    <property type="evidence" value="ECO:0007669"/>
    <property type="project" value="UniProtKB-SubCell"/>
</dbReference>
<gene>
    <name evidence="13" type="primary">LOC129338623</name>
</gene>
<evidence type="ECO:0000256" key="7">
    <source>
        <dbReference type="ARBA" id="ARBA00023136"/>
    </source>
</evidence>
<dbReference type="PRINTS" id="PR00237">
    <property type="entry name" value="GPCRRHODOPSN"/>
</dbReference>
<evidence type="ECO:0000256" key="6">
    <source>
        <dbReference type="ARBA" id="ARBA00022989"/>
    </source>
</evidence>
<feature type="transmembrane region" description="Helical" evidence="10">
    <location>
        <begin position="59"/>
        <end position="79"/>
    </location>
</feature>
<feature type="domain" description="G-protein coupled receptors family 1 profile" evidence="11">
    <location>
        <begin position="39"/>
        <end position="288"/>
    </location>
</feature>
<evidence type="ECO:0000256" key="2">
    <source>
        <dbReference type="ARBA" id="ARBA00022475"/>
    </source>
</evidence>
<keyword evidence="7 10" id="KW-0472">Membrane</keyword>